<keyword evidence="1" id="KW-1133">Transmembrane helix</keyword>
<proteinExistence type="predicted"/>
<dbReference type="Proteomes" id="UP000010119">
    <property type="component" value="Unassembled WGS sequence"/>
</dbReference>
<sequence>MTFKTKKIMIYSILILIVIGLAFGGYWFYKLKQFAYLEVKNYPMHVKKAFPYNYNVGEAEGKSGLEVHFKKANKLSEIRMDSPNNLSYSGEKQTSRAAIYFDDKISTQLELYSLVVKSNQNDKVTIHVDAAHTQFTIGIKNGESIDVALVSHDRENELTVNPSDDPEYEYHHYTLTGKQLVFKLVPHDKRSEKNEWSVEGAGKVPKKIIAE</sequence>
<reference evidence="2" key="1">
    <citation type="submission" date="2010-06" db="EMBL/GenBank/DDBJ databases">
        <authorList>
            <person name="Muzny D."/>
            <person name="Qin X."/>
            <person name="Buhay C."/>
            <person name="Dugan-Rocha S."/>
            <person name="Ding Y."/>
            <person name="Chen G."/>
            <person name="Hawes A."/>
            <person name="Holder M."/>
            <person name="Jhangiani S."/>
            <person name="Johnson A."/>
            <person name="Khan Z."/>
            <person name="Li Z."/>
            <person name="Liu W."/>
            <person name="Liu X."/>
            <person name="Perez L."/>
            <person name="Shen H."/>
            <person name="Wang Q."/>
            <person name="Watt J."/>
            <person name="Xi L."/>
            <person name="Xin Y."/>
            <person name="Zhou J."/>
            <person name="Deng J."/>
            <person name="Jiang H."/>
            <person name="Liu Y."/>
            <person name="Qu J."/>
            <person name="Song X.-Z."/>
            <person name="Zhang L."/>
            <person name="Villasana D."/>
            <person name="Johnson A."/>
            <person name="Liu J."/>
            <person name="Liyanage D."/>
            <person name="Lorensuhewa L."/>
            <person name="Robinson T."/>
            <person name="Song A."/>
            <person name="Song B.-B."/>
            <person name="Dinh H."/>
            <person name="Thornton R."/>
            <person name="Coyle M."/>
            <person name="Francisco L."/>
            <person name="Jackson L."/>
            <person name="Javaid M."/>
            <person name="Korchina V."/>
            <person name="Kovar C."/>
            <person name="Mata R."/>
            <person name="Mathew T."/>
            <person name="Ngo R."/>
            <person name="Nguyen L."/>
            <person name="Nguyen N."/>
            <person name="Okwuonu G."/>
            <person name="Ongeri F."/>
            <person name="Pham C."/>
            <person name="Simmons D."/>
            <person name="Wilczek-Boney K."/>
            <person name="Hale W."/>
            <person name="Jakkamsetti A."/>
            <person name="Pham P."/>
            <person name="Ruth R."/>
            <person name="San Lucas F."/>
            <person name="Warren J."/>
            <person name="Zhang J."/>
            <person name="Zhao Z."/>
            <person name="Zhou C."/>
            <person name="Zhu D."/>
            <person name="Lee S."/>
            <person name="Bess C."/>
            <person name="Blankenburg K."/>
            <person name="Forbes L."/>
            <person name="Fu Q."/>
            <person name="Gubbala S."/>
            <person name="Hirani K."/>
            <person name="Jayaseelan J.C."/>
            <person name="Lara F."/>
            <person name="Munidasa M."/>
            <person name="Palculict T."/>
            <person name="Patil S."/>
            <person name="Pu L.-L."/>
            <person name="Saada N."/>
            <person name="Tang L."/>
            <person name="Weissenberger G."/>
            <person name="Zhu Y."/>
            <person name="Hemphill L."/>
            <person name="Shang Y."/>
            <person name="Youmans B."/>
            <person name="Ayvaz T."/>
            <person name="Ross M."/>
            <person name="Santibanez J."/>
            <person name="Aqrawi P."/>
            <person name="Gross S."/>
            <person name="Joshi V."/>
            <person name="Fowler G."/>
            <person name="Nazareth L."/>
            <person name="Reid J."/>
            <person name="Worley K."/>
            <person name="Petrosino J."/>
            <person name="Highlander S."/>
            <person name="Gibbs R."/>
        </authorList>
    </citation>
    <scope>NUCLEOTIDE SEQUENCE [LARGE SCALE GENOMIC DNA]</scope>
    <source>
        <strain evidence="2">DSM 20601</strain>
    </source>
</reference>
<organism evidence="2 3">
    <name type="scientific">Listeria grayi DSM 20601</name>
    <dbReference type="NCBI Taxonomy" id="525367"/>
    <lineage>
        <taxon>Bacteria</taxon>
        <taxon>Bacillati</taxon>
        <taxon>Bacillota</taxon>
        <taxon>Bacilli</taxon>
        <taxon>Bacillales</taxon>
        <taxon>Listeriaceae</taxon>
        <taxon>Listeria</taxon>
    </lineage>
</organism>
<dbReference type="AlphaFoldDB" id="D7UYG4"/>
<dbReference type="EMBL" id="ACCR02000005">
    <property type="protein sequence ID" value="EFI83381.1"/>
    <property type="molecule type" value="Genomic_DNA"/>
</dbReference>
<feature type="transmembrane region" description="Helical" evidence="1">
    <location>
        <begin position="9"/>
        <end position="29"/>
    </location>
</feature>
<keyword evidence="1" id="KW-0812">Transmembrane</keyword>
<keyword evidence="1" id="KW-0472">Membrane</keyword>
<name>D7UYG4_LISGR</name>
<dbReference type="STRING" id="525367.HMPREF0556_12066"/>
<accession>D7UYG4</accession>
<evidence type="ECO:0000256" key="1">
    <source>
        <dbReference type="SAM" id="Phobius"/>
    </source>
</evidence>
<gene>
    <name evidence="2" type="ORF">HMPREF0556_12066</name>
</gene>
<evidence type="ECO:0000313" key="2">
    <source>
        <dbReference type="EMBL" id="EFI83381.1"/>
    </source>
</evidence>
<dbReference type="HOGENOM" id="CLU_1303640_0_0_9"/>
<comment type="caution">
    <text evidence="2">The sequence shown here is derived from an EMBL/GenBank/DDBJ whole genome shotgun (WGS) entry which is preliminary data.</text>
</comment>
<protein>
    <submittedName>
        <fullName evidence="2">Uncharacterized protein</fullName>
    </submittedName>
</protein>
<evidence type="ECO:0000313" key="3">
    <source>
        <dbReference type="Proteomes" id="UP000010119"/>
    </source>
</evidence>
<dbReference type="RefSeq" id="WP_003755291.1">
    <property type="nucleotide sequence ID" value="NZ_GL538352.1"/>
</dbReference>
<keyword evidence="3" id="KW-1185">Reference proteome</keyword>